<name>A0AAU8LR10_9BACT</name>
<proteinExistence type="predicted"/>
<dbReference type="AlphaFoldDB" id="A0AAU8LR10"/>
<dbReference type="EMBL" id="CP159373">
    <property type="protein sequence ID" value="XCN71368.1"/>
    <property type="molecule type" value="Genomic_DNA"/>
</dbReference>
<evidence type="ECO:0000256" key="1">
    <source>
        <dbReference type="SAM" id="Coils"/>
    </source>
</evidence>
<protein>
    <recommendedName>
        <fullName evidence="3">Trypsin-like peptidase domain-containing protein</fullName>
    </recommendedName>
</protein>
<organism evidence="2">
    <name type="scientific">Candidatus Electrothrix aestuarii</name>
    <dbReference type="NCBI Taxonomy" id="3062594"/>
    <lineage>
        <taxon>Bacteria</taxon>
        <taxon>Pseudomonadati</taxon>
        <taxon>Thermodesulfobacteriota</taxon>
        <taxon>Desulfobulbia</taxon>
        <taxon>Desulfobulbales</taxon>
        <taxon>Desulfobulbaceae</taxon>
        <taxon>Candidatus Electrothrix</taxon>
    </lineage>
</organism>
<gene>
    <name evidence="2" type="ORF">Q3M24_13720</name>
</gene>
<dbReference type="KEGG" id="eaj:Q3M24_13720"/>
<keyword evidence="1" id="KW-0175">Coiled coil</keyword>
<reference evidence="2" key="2">
    <citation type="submission" date="2024-06" db="EMBL/GenBank/DDBJ databases">
        <authorList>
            <person name="Plum-Jensen L.E."/>
            <person name="Schramm A."/>
            <person name="Marshall I.P.G."/>
        </authorList>
    </citation>
    <scope>NUCLEOTIDE SEQUENCE</scope>
    <source>
        <strain evidence="2">Rat1</strain>
    </source>
</reference>
<sequence>MNKNLIVTIFVPSTAQGKRGKIGTGYPVAGNLILTSRHVMDEGSGEIQVRWHYFTDEDAPDNGWIPLTADDIVWKGEKELDAVLLRCPRPKKAQWEGWGKIINTEPNQHDKWHSLGFSRATQYNNLREPDNVSGTIESMAGRADHFELTVNCPPEELEMWQGVSGMPVFVDKEILGVVRYVPDNFKSSKLYAVPSWKMFENEKFRKLISVFQRNSITKIIKNIEGLFERNVNEDALRKLVSLCTNEKRCERFYGHAEKVLGKYNKLKENEENENNASYELSLNKIELQKNHISSLLLLVEMKIFFKGESANLTYKKEALRLEKEYNRLYKRKIKIEDELNLNRDPNNTAQIKNILECLHQTMKYLRQTIDSIFTLIEEEMPNGERV</sequence>
<evidence type="ECO:0008006" key="3">
    <source>
        <dbReference type="Google" id="ProtNLM"/>
    </source>
</evidence>
<dbReference type="InterPro" id="IPR009003">
    <property type="entry name" value="Peptidase_S1_PA"/>
</dbReference>
<accession>A0AAU8LR10</accession>
<dbReference type="SUPFAM" id="SSF50494">
    <property type="entry name" value="Trypsin-like serine proteases"/>
    <property type="match status" value="1"/>
</dbReference>
<evidence type="ECO:0000313" key="2">
    <source>
        <dbReference type="EMBL" id="XCN71368.1"/>
    </source>
</evidence>
<reference evidence="2" key="1">
    <citation type="journal article" date="2024" name="Syst. Appl. Microbiol.">
        <title>First single-strain enrichments of Electrothrix cable bacteria, description of E. aestuarii sp. nov. and E. rattekaaiensis sp. nov., and proposal of a cable bacteria taxonomy following the rules of the SeqCode.</title>
        <authorList>
            <person name="Plum-Jensen L.E."/>
            <person name="Schramm A."/>
            <person name="Marshall I.P.G."/>
        </authorList>
    </citation>
    <scope>NUCLEOTIDE SEQUENCE</scope>
    <source>
        <strain evidence="2">Rat1</strain>
    </source>
</reference>
<feature type="coiled-coil region" evidence="1">
    <location>
        <begin position="311"/>
        <end position="338"/>
    </location>
</feature>